<dbReference type="InterPro" id="IPR019734">
    <property type="entry name" value="TPR_rpt"/>
</dbReference>
<dbReference type="Proteomes" id="UP000003172">
    <property type="component" value="Unassembled WGS sequence"/>
</dbReference>
<dbReference type="AlphaFoldDB" id="I4FTH9"/>
<evidence type="ECO:0000259" key="2">
    <source>
        <dbReference type="PROSITE" id="PS50104"/>
    </source>
</evidence>
<dbReference type="PROSITE" id="PS50005">
    <property type="entry name" value="TPR"/>
    <property type="match status" value="3"/>
</dbReference>
<dbReference type="PROSITE" id="PS50104">
    <property type="entry name" value="TIR"/>
    <property type="match status" value="1"/>
</dbReference>
<dbReference type="GO" id="GO:0007165">
    <property type="term" value="P:signal transduction"/>
    <property type="evidence" value="ECO:0007669"/>
    <property type="project" value="InterPro"/>
</dbReference>
<dbReference type="Gene3D" id="3.40.50.10140">
    <property type="entry name" value="Toll/interleukin-1 receptor homology (TIR) domain"/>
    <property type="match status" value="1"/>
</dbReference>
<dbReference type="InterPro" id="IPR035897">
    <property type="entry name" value="Toll_tir_struct_dom_sf"/>
</dbReference>
<reference evidence="3 4" key="1">
    <citation type="submission" date="2012-04" db="EMBL/GenBank/DDBJ databases">
        <authorList>
            <person name="Genoscope - CEA"/>
        </authorList>
    </citation>
    <scope>NUCLEOTIDE SEQUENCE [LARGE SCALE GENOMIC DNA]</scope>
    <source>
        <strain evidence="3 4">9717</strain>
    </source>
</reference>
<dbReference type="Pfam" id="PF13676">
    <property type="entry name" value="TIR_2"/>
    <property type="match status" value="1"/>
</dbReference>
<dbReference type="InterPro" id="IPR000157">
    <property type="entry name" value="TIR_dom"/>
</dbReference>
<organism evidence="3 4">
    <name type="scientific">Microcystis aeruginosa PCC 9717</name>
    <dbReference type="NCBI Taxonomy" id="1160286"/>
    <lineage>
        <taxon>Bacteria</taxon>
        <taxon>Bacillati</taxon>
        <taxon>Cyanobacteriota</taxon>
        <taxon>Cyanophyceae</taxon>
        <taxon>Oscillatoriophycideae</taxon>
        <taxon>Chroococcales</taxon>
        <taxon>Microcystaceae</taxon>
        <taxon>Microcystis</taxon>
    </lineage>
</organism>
<feature type="repeat" description="TPR" evidence="1">
    <location>
        <begin position="667"/>
        <end position="700"/>
    </location>
</feature>
<keyword evidence="1" id="KW-0802">TPR repeat</keyword>
<feature type="repeat" description="TPR" evidence="1">
    <location>
        <begin position="827"/>
        <end position="860"/>
    </location>
</feature>
<dbReference type="InterPro" id="IPR027417">
    <property type="entry name" value="P-loop_NTPase"/>
</dbReference>
<dbReference type="Gene3D" id="3.40.50.300">
    <property type="entry name" value="P-loop containing nucleotide triphosphate hydrolases"/>
    <property type="match status" value="1"/>
</dbReference>
<comment type="caution">
    <text evidence="3">The sequence shown here is derived from an EMBL/GenBank/DDBJ whole genome shotgun (WGS) entry which is preliminary data.</text>
</comment>
<dbReference type="Gene3D" id="1.25.40.10">
    <property type="entry name" value="Tetratricopeptide repeat domain"/>
    <property type="match status" value="2"/>
</dbReference>
<feature type="domain" description="TIR" evidence="2">
    <location>
        <begin position="14"/>
        <end position="140"/>
    </location>
</feature>
<dbReference type="SUPFAM" id="SSF52540">
    <property type="entry name" value="P-loop containing nucleoside triphosphate hydrolases"/>
    <property type="match status" value="1"/>
</dbReference>
<name>I4FTH9_MICAE</name>
<dbReference type="SMART" id="SM00028">
    <property type="entry name" value="TPR"/>
    <property type="match status" value="9"/>
</dbReference>
<feature type="repeat" description="TPR" evidence="1">
    <location>
        <begin position="867"/>
        <end position="900"/>
    </location>
</feature>
<dbReference type="Pfam" id="PF13424">
    <property type="entry name" value="TPR_12"/>
    <property type="match status" value="3"/>
</dbReference>
<dbReference type="HOGENOM" id="CLU_012727_1_0_3"/>
<protein>
    <submittedName>
        <fullName evidence="3">Tetratricopeptide repeat protein 28 like</fullName>
    </submittedName>
</protein>
<dbReference type="PANTHER" id="PTHR10098:SF108">
    <property type="entry name" value="TETRATRICOPEPTIDE REPEAT PROTEIN 28"/>
    <property type="match status" value="1"/>
</dbReference>
<dbReference type="RefSeq" id="WP_002762130.1">
    <property type="nucleotide sequence ID" value="NZ_HE972743.1"/>
</dbReference>
<dbReference type="EMBL" id="CAII01000510">
    <property type="protein sequence ID" value="CCH98954.1"/>
    <property type="molecule type" value="Genomic_DNA"/>
</dbReference>
<gene>
    <name evidence="3" type="ORF">MICAB_5580007</name>
</gene>
<dbReference type="Pfam" id="PF13176">
    <property type="entry name" value="TPR_7"/>
    <property type="match status" value="1"/>
</dbReference>
<dbReference type="SMART" id="SM00255">
    <property type="entry name" value="TIR"/>
    <property type="match status" value="1"/>
</dbReference>
<evidence type="ECO:0000256" key="1">
    <source>
        <dbReference type="PROSITE-ProRule" id="PRU00339"/>
    </source>
</evidence>
<evidence type="ECO:0000313" key="4">
    <source>
        <dbReference type="Proteomes" id="UP000003172"/>
    </source>
</evidence>
<sequence>MWYNRKVVMSEERDMPSIFICYSHQDKGWRDRLLKFLEPLNDEEKIVWSDLDIQPGDIWDEKIKDSLSQVTIAMVLVSQDLLNSRYVKNEELPRILKRREEEGVLIIPIFLRHSTVKSVSFKYTNEEGIEQRFYLHQFQSPSNNSPSNPLCDLKKSEYEKVFVSVEDKLRSLIEESKKKQSEPSKKAVQPLTTSGLVDTQLPPVRRWQGRREELQELQTALGNDHLRLIEITAAGGYGKTALARKFTDQLTADWPVLWVNFNQPYPLAQFGRWLLEELKQNYDEKWNDGQLIDAISKGLTAKPCLLVLNNLETVLTAPVNLVYQQFLQKWLNTESSSKLLVTSREQLKFPVNLQDYYYSWPLKGLKEADAMRYVTEDHGLTGSDEELAQFVDKMGGHPLLMELVCSLMKDKFGKGVSVTESQNLGLNMFDVEGYHRDTETCVREVITASLARLSKEFRESLTRLSVLRENFDDRLAQGLIPAITEEDLRYLARLSLLQEFPPEYNVKRRQFQFLPLISMVVQDQANPEILRSAHQLALDYYLAHLPVPPWESLEDLKEYLEAFHHAGELGEWQLAYNILNEDRGGEGKDKSVNSFLYFTGLSRKSIELYEILINNWIEDQKQKQEFGIVLSLLGISYKNLGEYSKAITIHKQDYALSEKNKNWAGVASALGNLGICYFSQGDYQQAIKYHEQCLAIQDKIGNYLGMAGTFGNLGICYSSIGKLNEAIDNHKRHFEISQKIDDLGGMASAFLNIGNCYSYSGRYLQAILYHQAGLIVKEILGDQQGLALAYNNLACCFRSLGQYKEAIFYNQKSLKIGEEIGNKQRISESLGNIGNCYADVGKYQEAIVKHQESLVLKEEMGDQRGIALELISLGACYAHLEQHETALAFFEKSLELSQKNNYQRGIAVSLHNLGKTYFELKKYIQAKDYINKSLAIAQGTVLQEIVMRCHFALANIAYRISDIQIAYTHCQQALALSQELGIPLVKDCEELLRQIQGDVADNL</sequence>
<dbReference type="InterPro" id="IPR011990">
    <property type="entry name" value="TPR-like_helical_dom_sf"/>
</dbReference>
<dbReference type="PANTHER" id="PTHR10098">
    <property type="entry name" value="RAPSYN-RELATED"/>
    <property type="match status" value="1"/>
</dbReference>
<dbReference type="SUPFAM" id="SSF48452">
    <property type="entry name" value="TPR-like"/>
    <property type="match status" value="2"/>
</dbReference>
<accession>I4FTH9</accession>
<proteinExistence type="predicted"/>
<evidence type="ECO:0000313" key="3">
    <source>
        <dbReference type="EMBL" id="CCH98954.1"/>
    </source>
</evidence>
<dbReference type="SUPFAM" id="SSF52200">
    <property type="entry name" value="Toll/Interleukin receptor TIR domain"/>
    <property type="match status" value="1"/>
</dbReference>